<evidence type="ECO:0000313" key="3">
    <source>
        <dbReference type="Proteomes" id="UP000078595"/>
    </source>
</evidence>
<sequence length="283" mass="31755">MRCRTKHIDDKAAELDKYILPPVPQIKLPSLPAITDHTLANMISSHVHRPVTIQAYDSEVFVLETGGNNKFEDLHRIGEALYAGIAADYLQDTYPSYGHGIASTRSSHPAYEFTPKDIWICQTSVLTAYIGVVYLSRIRSVVSPCTRGQAVQYLSEYLQPIIEALADFVIHHLRIEEKRIQAIYPVNIVTAYTVPEGWMVEDEEAKMGKKLLHAHGKIGSIPTYNYEQVEGPWMNPPWIATCKVVDHDGNIWEEKATRLTKQLAGNVAAWKVLEAMGGGEKEN</sequence>
<accession>A0A1A6A2S5</accession>
<dbReference type="STRING" id="1296121.A0A1A6A2S5"/>
<gene>
    <name evidence="1" type="ORF">I303_05220</name>
    <name evidence="2" type="ORF">I303_105333</name>
</gene>
<dbReference type="GeneID" id="28968919"/>
<reference evidence="2" key="2">
    <citation type="submission" date="2013-07" db="EMBL/GenBank/DDBJ databases">
        <authorList>
            <consortium name="The Broad Institute Genome Sequencing Platform"/>
            <person name="Cuomo C."/>
            <person name="Litvintseva A."/>
            <person name="Chen Y."/>
            <person name="Heitman J."/>
            <person name="Sun S."/>
            <person name="Springer D."/>
            <person name="Dromer F."/>
            <person name="Young S.K."/>
            <person name="Zeng Q."/>
            <person name="Gargeya S."/>
            <person name="Fitzgerald M."/>
            <person name="Abouelleil A."/>
            <person name="Alvarado L."/>
            <person name="Berlin A.M."/>
            <person name="Chapman S.B."/>
            <person name="Dewar J."/>
            <person name="Goldberg J."/>
            <person name="Griggs A."/>
            <person name="Gujja S."/>
            <person name="Hansen M."/>
            <person name="Howarth C."/>
            <person name="Imamovic A."/>
            <person name="Larimer J."/>
            <person name="McCowan C."/>
            <person name="Murphy C."/>
            <person name="Pearson M."/>
            <person name="Priest M."/>
            <person name="Roberts A."/>
            <person name="Saif S."/>
            <person name="Shea T."/>
            <person name="Sykes S."/>
            <person name="Wortman J."/>
            <person name="Nusbaum C."/>
            <person name="Birren B."/>
        </authorList>
    </citation>
    <scope>NUCLEOTIDE SEQUENCE</scope>
    <source>
        <strain evidence="2">CBS 10117</strain>
    </source>
</reference>
<dbReference type="KEGG" id="kdj:28968919"/>
<dbReference type="RefSeq" id="XP_018262204.1">
    <property type="nucleotide sequence ID" value="XM_018408513.1"/>
</dbReference>
<keyword evidence="3" id="KW-1185">Reference proteome</keyword>
<dbReference type="Proteomes" id="UP000078595">
    <property type="component" value="Chromosome 6"/>
</dbReference>
<dbReference type="EMBL" id="CP144535">
    <property type="protein sequence ID" value="WWC62736.1"/>
    <property type="molecule type" value="Genomic_DNA"/>
</dbReference>
<reference evidence="2" key="3">
    <citation type="submission" date="2024-02" db="EMBL/GenBank/DDBJ databases">
        <title>Comparative genomics of Cryptococcus and Kwoniella reveals pathogenesis evolution and contrasting modes of karyotype evolution via chromosome fusion or intercentromeric recombination.</title>
        <authorList>
            <person name="Coelho M.A."/>
            <person name="David-Palma M."/>
            <person name="Shea T."/>
            <person name="Bowers K."/>
            <person name="McGinley-Smith S."/>
            <person name="Mohammad A.W."/>
            <person name="Gnirke A."/>
            <person name="Yurkov A.M."/>
            <person name="Nowrousian M."/>
            <person name="Sun S."/>
            <person name="Cuomo C.A."/>
            <person name="Heitman J."/>
        </authorList>
    </citation>
    <scope>NUCLEOTIDE SEQUENCE</scope>
    <source>
        <strain evidence="2">CBS 10117</strain>
    </source>
</reference>
<evidence type="ECO:0008006" key="4">
    <source>
        <dbReference type="Google" id="ProtNLM"/>
    </source>
</evidence>
<dbReference type="EMBL" id="KI894032">
    <property type="protein sequence ID" value="OBR84362.1"/>
    <property type="molecule type" value="Genomic_DNA"/>
</dbReference>
<dbReference type="VEuPathDB" id="FungiDB:I303_05220"/>
<dbReference type="OrthoDB" id="10610844at2759"/>
<organism evidence="1">
    <name type="scientific">Kwoniella dejecticola CBS 10117</name>
    <dbReference type="NCBI Taxonomy" id="1296121"/>
    <lineage>
        <taxon>Eukaryota</taxon>
        <taxon>Fungi</taxon>
        <taxon>Dikarya</taxon>
        <taxon>Basidiomycota</taxon>
        <taxon>Agaricomycotina</taxon>
        <taxon>Tremellomycetes</taxon>
        <taxon>Tremellales</taxon>
        <taxon>Cryptococcaceae</taxon>
        <taxon>Kwoniella</taxon>
    </lineage>
</organism>
<name>A0A1A6A2S5_9TREE</name>
<proteinExistence type="predicted"/>
<evidence type="ECO:0000313" key="1">
    <source>
        <dbReference type="EMBL" id="OBR84362.1"/>
    </source>
</evidence>
<dbReference type="AlphaFoldDB" id="A0A1A6A2S5"/>
<evidence type="ECO:0000313" key="2">
    <source>
        <dbReference type="EMBL" id="WWC62736.1"/>
    </source>
</evidence>
<reference evidence="1" key="1">
    <citation type="submission" date="2013-07" db="EMBL/GenBank/DDBJ databases">
        <title>The Genome Sequence of Cryptococcus dejecticola CBS10117.</title>
        <authorList>
            <consortium name="The Broad Institute Genome Sequencing Platform"/>
            <person name="Cuomo C."/>
            <person name="Litvintseva A."/>
            <person name="Chen Y."/>
            <person name="Heitman J."/>
            <person name="Sun S."/>
            <person name="Springer D."/>
            <person name="Dromer F."/>
            <person name="Young S.K."/>
            <person name="Zeng Q."/>
            <person name="Gargeya S."/>
            <person name="Fitzgerald M."/>
            <person name="Abouelleil A."/>
            <person name="Alvarado L."/>
            <person name="Berlin A.M."/>
            <person name="Chapman S.B."/>
            <person name="Dewar J."/>
            <person name="Goldberg J."/>
            <person name="Griggs A."/>
            <person name="Gujja S."/>
            <person name="Hansen M."/>
            <person name="Howarth C."/>
            <person name="Imamovic A."/>
            <person name="Larimer J."/>
            <person name="McCowan C."/>
            <person name="Murphy C."/>
            <person name="Pearson M."/>
            <person name="Priest M."/>
            <person name="Roberts A."/>
            <person name="Saif S."/>
            <person name="Shea T."/>
            <person name="Sykes S."/>
            <person name="Wortman J."/>
            <person name="Nusbaum C."/>
            <person name="Birren B."/>
        </authorList>
    </citation>
    <scope>NUCLEOTIDE SEQUENCE [LARGE SCALE GENOMIC DNA]</scope>
    <source>
        <strain evidence="1">CBS 10117</strain>
    </source>
</reference>
<protein>
    <recommendedName>
        <fullName evidence="4">RNase III domain-containing protein</fullName>
    </recommendedName>
</protein>
<dbReference type="SUPFAM" id="SSF54768">
    <property type="entry name" value="dsRNA-binding domain-like"/>
    <property type="match status" value="1"/>
</dbReference>